<proteinExistence type="predicted"/>
<protein>
    <recommendedName>
        <fullName evidence="2">HTH cro/C1-type domain-containing protein</fullName>
    </recommendedName>
</protein>
<dbReference type="PROSITE" id="PS50943">
    <property type="entry name" value="HTH_CROC1"/>
    <property type="match status" value="1"/>
</dbReference>
<accession>A0AAC9GGP9</accession>
<feature type="coiled-coil region" evidence="1">
    <location>
        <begin position="88"/>
        <end position="122"/>
    </location>
</feature>
<sequence>MSTINEKINDIAVKEFKGNNSSFAKAMNTSEANIRNYRKGTMPKLDFIVKLHDFFEMSFEYLLSENVEIGMYEIEDPKTFSQDQDLLNKTLKAENNLLKERLEFLSEQIEFYKGKIEFLSLQTSVKKTQTSKEIAEGLRIIDEIENLFIKKSVK</sequence>
<organism evidence="3 4">
    <name type="scientific">Flavobacterium anhuiense</name>
    <dbReference type="NCBI Taxonomy" id="459526"/>
    <lineage>
        <taxon>Bacteria</taxon>
        <taxon>Pseudomonadati</taxon>
        <taxon>Bacteroidota</taxon>
        <taxon>Flavobacteriia</taxon>
        <taxon>Flavobacteriales</taxon>
        <taxon>Flavobacteriaceae</taxon>
        <taxon>Flavobacterium</taxon>
    </lineage>
</organism>
<dbReference type="Gene3D" id="1.10.260.40">
    <property type="entry name" value="lambda repressor-like DNA-binding domains"/>
    <property type="match status" value="1"/>
</dbReference>
<reference evidence="3 4" key="1">
    <citation type="submission" date="2016-08" db="EMBL/GenBank/DDBJ databases">
        <title>Complete genome sequence of Flavobacterium johnsoniae strain GSE09, a volatile-producing biocontrol agent isolated from cucumber (Cucumis sativus).</title>
        <authorList>
            <person name="Jeong J.-J."/>
            <person name="Oh J.Y."/>
            <person name="Jim Y.J."/>
            <person name="Sang M.K."/>
            <person name="Kim K.D."/>
        </authorList>
    </citation>
    <scope>NUCLEOTIDE SEQUENCE [LARGE SCALE GENOMIC DNA]</scope>
    <source>
        <strain evidence="3 4">GSE09</strain>
    </source>
</reference>
<dbReference type="AlphaFoldDB" id="A0AAC9GGP9"/>
<feature type="domain" description="HTH cro/C1-type" evidence="2">
    <location>
        <begin position="23"/>
        <end position="62"/>
    </location>
</feature>
<evidence type="ECO:0000259" key="2">
    <source>
        <dbReference type="PROSITE" id="PS50943"/>
    </source>
</evidence>
<keyword evidence="1" id="KW-0175">Coiled coil</keyword>
<gene>
    <name evidence="3" type="ORF">BB050_00551</name>
</gene>
<dbReference type="InterPro" id="IPR001387">
    <property type="entry name" value="Cro/C1-type_HTH"/>
</dbReference>
<evidence type="ECO:0000313" key="4">
    <source>
        <dbReference type="Proteomes" id="UP000093276"/>
    </source>
</evidence>
<dbReference type="Proteomes" id="UP000093276">
    <property type="component" value="Chromosome"/>
</dbReference>
<dbReference type="GeneID" id="32306443"/>
<dbReference type="EMBL" id="CP016907">
    <property type="protein sequence ID" value="AOC93705.1"/>
    <property type="molecule type" value="Genomic_DNA"/>
</dbReference>
<name>A0AAC9GGP9_9FLAO</name>
<evidence type="ECO:0000313" key="3">
    <source>
        <dbReference type="EMBL" id="AOC93705.1"/>
    </source>
</evidence>
<dbReference type="RefSeq" id="WP_066032506.1">
    <property type="nucleotide sequence ID" value="NZ_CP016907.1"/>
</dbReference>
<dbReference type="KEGG" id="fjg:BB050_00551"/>
<dbReference type="InterPro" id="IPR010982">
    <property type="entry name" value="Lambda_DNA-bd_dom_sf"/>
</dbReference>
<dbReference type="GO" id="GO:0003677">
    <property type="term" value="F:DNA binding"/>
    <property type="evidence" value="ECO:0007669"/>
    <property type="project" value="InterPro"/>
</dbReference>
<evidence type="ECO:0000256" key="1">
    <source>
        <dbReference type="SAM" id="Coils"/>
    </source>
</evidence>